<protein>
    <recommendedName>
        <fullName evidence="3">CAAX prenyl protease 2/Lysostaphin resistance protein A-like domain-containing protein</fullName>
    </recommendedName>
</protein>
<evidence type="ECO:0000313" key="4">
    <source>
        <dbReference type="EMBL" id="OJG37271.1"/>
    </source>
</evidence>
<keyword evidence="2" id="KW-0472">Membrane</keyword>
<feature type="transmembrane region" description="Helical" evidence="2">
    <location>
        <begin position="148"/>
        <end position="164"/>
    </location>
</feature>
<evidence type="ECO:0000256" key="1">
    <source>
        <dbReference type="ARBA" id="ARBA00009067"/>
    </source>
</evidence>
<keyword evidence="2" id="KW-0812">Transmembrane</keyword>
<dbReference type="STRING" id="319970.RV00_GL000228"/>
<feature type="transmembrane region" description="Helical" evidence="2">
    <location>
        <begin position="69"/>
        <end position="93"/>
    </location>
</feature>
<dbReference type="EMBL" id="JXKM01000001">
    <property type="protein sequence ID" value="OJG37271.1"/>
    <property type="molecule type" value="Genomic_DNA"/>
</dbReference>
<proteinExistence type="inferred from homology"/>
<name>A0A1L8SYY3_9ENTE</name>
<dbReference type="PANTHER" id="PTHR36435">
    <property type="entry name" value="SLR1288 PROTEIN"/>
    <property type="match status" value="1"/>
</dbReference>
<feature type="transmembrane region" description="Helical" evidence="2">
    <location>
        <begin position="113"/>
        <end position="136"/>
    </location>
</feature>
<dbReference type="Pfam" id="PF02517">
    <property type="entry name" value="Rce1-like"/>
    <property type="match status" value="1"/>
</dbReference>
<comment type="similarity">
    <text evidence="1">Belongs to the UPF0177 family.</text>
</comment>
<feature type="transmembrane region" description="Helical" evidence="2">
    <location>
        <begin position="170"/>
        <end position="187"/>
    </location>
</feature>
<dbReference type="Proteomes" id="UP000183700">
    <property type="component" value="Unassembled WGS sequence"/>
</dbReference>
<dbReference type="GO" id="GO:0080120">
    <property type="term" value="P:CAAX-box protein maturation"/>
    <property type="evidence" value="ECO:0007669"/>
    <property type="project" value="UniProtKB-ARBA"/>
</dbReference>
<reference evidence="4 5" key="1">
    <citation type="submission" date="2014-12" db="EMBL/GenBank/DDBJ databases">
        <title>Draft genome sequences of 29 type strains of Enterococci.</title>
        <authorList>
            <person name="Zhong Z."/>
            <person name="Sun Z."/>
            <person name="Liu W."/>
            <person name="Zhang W."/>
            <person name="Zhang H."/>
        </authorList>
    </citation>
    <scope>NUCLEOTIDE SEQUENCE [LARGE SCALE GENOMIC DNA]</scope>
    <source>
        <strain evidence="4 5">DSM 22802</strain>
    </source>
</reference>
<gene>
    <name evidence="4" type="ORF">RV00_GL000228</name>
</gene>
<evidence type="ECO:0000256" key="2">
    <source>
        <dbReference type="SAM" id="Phobius"/>
    </source>
</evidence>
<feature type="domain" description="CAAX prenyl protease 2/Lysostaphin resistance protein A-like" evidence="3">
    <location>
        <begin position="117"/>
        <end position="203"/>
    </location>
</feature>
<keyword evidence="2" id="KW-1133">Transmembrane helix</keyword>
<evidence type="ECO:0000259" key="3">
    <source>
        <dbReference type="Pfam" id="PF02517"/>
    </source>
</evidence>
<sequence length="219" mass="24741">MNAKKYSFITIFTYGLVLFSPVIFLQVFSANPSQIIQLTTLTYFLGAALMIFYRYKSQLFGIESQQKKVLIAILIGVIGIPASLLLQMLILQIEQRFLGQSATSQNTQNIVDLIMNNMVFIFATTIAGPIMEEFVFRRAIFGSLEKRFGFLIPALLSSLLFAFAHNDGHYLLYAGLGFLFCGMYRYSGRIWTSMITHVGMNLLVILTQLAVHSDKLIQH</sequence>
<feature type="transmembrane region" description="Helical" evidence="2">
    <location>
        <begin position="34"/>
        <end position="53"/>
    </location>
</feature>
<evidence type="ECO:0000313" key="5">
    <source>
        <dbReference type="Proteomes" id="UP000183700"/>
    </source>
</evidence>
<dbReference type="RefSeq" id="WP_071860770.1">
    <property type="nucleotide sequence ID" value="NZ_JBHLVS010000004.1"/>
</dbReference>
<dbReference type="AlphaFoldDB" id="A0A1L8SYY3"/>
<dbReference type="InterPro" id="IPR003675">
    <property type="entry name" value="Rce1/LyrA-like_dom"/>
</dbReference>
<accession>A0A1L8SYY3</accession>
<comment type="caution">
    <text evidence="4">The sequence shown here is derived from an EMBL/GenBank/DDBJ whole genome shotgun (WGS) entry which is preliminary data.</text>
</comment>
<dbReference type="GO" id="GO:0004175">
    <property type="term" value="F:endopeptidase activity"/>
    <property type="evidence" value="ECO:0007669"/>
    <property type="project" value="UniProtKB-ARBA"/>
</dbReference>
<dbReference type="OrthoDB" id="2194912at2"/>
<dbReference type="PANTHER" id="PTHR36435:SF1">
    <property type="entry name" value="CAAX AMINO TERMINAL PROTEASE FAMILY PROTEIN"/>
    <property type="match status" value="1"/>
</dbReference>
<feature type="transmembrane region" description="Helical" evidence="2">
    <location>
        <begin position="7"/>
        <end position="28"/>
    </location>
</feature>
<organism evidence="4 5">
    <name type="scientific">Enterococcus devriesei</name>
    <dbReference type="NCBI Taxonomy" id="319970"/>
    <lineage>
        <taxon>Bacteria</taxon>
        <taxon>Bacillati</taxon>
        <taxon>Bacillota</taxon>
        <taxon>Bacilli</taxon>
        <taxon>Lactobacillales</taxon>
        <taxon>Enterococcaceae</taxon>
        <taxon>Enterococcus</taxon>
    </lineage>
</organism>
<keyword evidence="5" id="KW-1185">Reference proteome</keyword>
<dbReference type="InterPro" id="IPR052710">
    <property type="entry name" value="CAAX_protease"/>
</dbReference>